<dbReference type="Pfam" id="PF01584">
    <property type="entry name" value="CheW"/>
    <property type="match status" value="1"/>
</dbReference>
<dbReference type="PIRSF" id="PIRSF020479">
    <property type="entry name" value="UCP020479_CheW"/>
    <property type="match status" value="1"/>
</dbReference>
<protein>
    <recommendedName>
        <fullName evidence="1">CheW-like domain-containing protein</fullName>
    </recommendedName>
</protein>
<evidence type="ECO:0000313" key="3">
    <source>
        <dbReference type="Proteomes" id="UP000053784"/>
    </source>
</evidence>
<dbReference type="STRING" id="1179155.CF67_04152"/>
<dbReference type="PROSITE" id="PS50851">
    <property type="entry name" value="CHEW"/>
    <property type="match status" value="1"/>
</dbReference>
<comment type="caution">
    <text evidence="2">The sequence shown here is derived from an EMBL/GenBank/DDBJ whole genome shotgun (WGS) entry which is preliminary data.</text>
</comment>
<keyword evidence="3" id="KW-1185">Reference proteome</keyword>
<evidence type="ECO:0000259" key="1">
    <source>
        <dbReference type="PROSITE" id="PS50851"/>
    </source>
</evidence>
<feature type="domain" description="CheW-like" evidence="1">
    <location>
        <begin position="132"/>
        <end position="269"/>
    </location>
</feature>
<name>A0A084CMW9_9GAMM</name>
<sequence length="285" mass="32705">MMNNDLLFSSKRVLEDYFSALLDGEDEYSVVEDLEEINLSTEIELQMLRKARSREGSCYLLEDRETKISYLQNVEGLLSQLESSKSNEKLGFEEFFEKEETLRIEKKDVSVVEKIQGISSQFSNWNVKRIKKIPVLYFEINAITFAVPLDELGGVYRIKKLNHLIGKPNWYLGLQINKNSKLNVVDAVQWGLSGKGNCEDYRKPYQYIVMLGKSTWGLASTDVKSTEILDIDKIYWRKNTGRQPWLSGMIKEKMCALIYVEALVVMLSAGLDIKALNNILVSTQT</sequence>
<evidence type="ECO:0000313" key="2">
    <source>
        <dbReference type="EMBL" id="KEY91148.1"/>
    </source>
</evidence>
<dbReference type="GO" id="GO:0007165">
    <property type="term" value="P:signal transduction"/>
    <property type="evidence" value="ECO:0007669"/>
    <property type="project" value="InterPro"/>
</dbReference>
<proteinExistence type="predicted"/>
<dbReference type="InterPro" id="IPR036061">
    <property type="entry name" value="CheW-like_dom_sf"/>
</dbReference>
<organism evidence="2 3">
    <name type="scientific">Candidatus Photodesmus blepharonis</name>
    <dbReference type="NCBI Taxonomy" id="1179155"/>
    <lineage>
        <taxon>Bacteria</taxon>
        <taxon>Pseudomonadati</taxon>
        <taxon>Pseudomonadota</taxon>
        <taxon>Gammaproteobacteria</taxon>
        <taxon>Vibrionales</taxon>
        <taxon>Vibrionaceae</taxon>
        <taxon>Candidatus Photodesmus</taxon>
    </lineage>
</organism>
<dbReference type="InterPro" id="IPR002545">
    <property type="entry name" value="CheW-lke_dom"/>
</dbReference>
<dbReference type="AlphaFoldDB" id="A0A084CMW9"/>
<accession>A0A084CMW9</accession>
<dbReference type="GO" id="GO:0006935">
    <property type="term" value="P:chemotaxis"/>
    <property type="evidence" value="ECO:0007669"/>
    <property type="project" value="InterPro"/>
</dbReference>
<dbReference type="EMBL" id="JGVK01000027">
    <property type="protein sequence ID" value="KEY91148.1"/>
    <property type="molecule type" value="Genomic_DNA"/>
</dbReference>
<reference evidence="2 3" key="1">
    <citation type="submission" date="2014-03" db="EMBL/GenBank/DDBJ databases">
        <title>Selection and divergence in the genomes of co-occurring obligate luminous symbionts with specific hosts.</title>
        <authorList>
            <person name="Hendry T.A."/>
            <person name="de Wet J.R."/>
            <person name="Dunlap P.V."/>
        </authorList>
    </citation>
    <scope>NUCLEOTIDE SEQUENCE [LARGE SCALE GENOMIC DNA]</scope>
    <source>
        <strain evidence="2 3">Ppalp.1</strain>
    </source>
</reference>
<dbReference type="eggNOG" id="COG0835">
    <property type="taxonomic scope" value="Bacteria"/>
</dbReference>
<dbReference type="SUPFAM" id="SSF50341">
    <property type="entry name" value="CheW-like"/>
    <property type="match status" value="1"/>
</dbReference>
<dbReference type="OrthoDB" id="5565759at2"/>
<dbReference type="Proteomes" id="UP000053784">
    <property type="component" value="Unassembled WGS sequence"/>
</dbReference>
<dbReference type="InterPro" id="IPR014506">
    <property type="entry name" value="UCP020479_CheW"/>
</dbReference>
<gene>
    <name evidence="2" type="ORF">CF67_04152</name>
</gene>